<dbReference type="eggNOG" id="COG1404">
    <property type="taxonomic scope" value="Bacteria"/>
</dbReference>
<dbReference type="RefSeq" id="WP_002639671.1">
    <property type="nucleotide sequence ID" value="NZ_CP012109.1"/>
</dbReference>
<feature type="active site" description="Charge relay system" evidence="5">
    <location>
        <position position="364"/>
    </location>
</feature>
<dbReference type="Proteomes" id="UP000009026">
    <property type="component" value="Chromosome"/>
</dbReference>
<keyword evidence="8" id="KW-1185">Reference proteome</keyword>
<dbReference type="EMBL" id="CP012109">
    <property type="protein sequence ID" value="AKQ66398.1"/>
    <property type="molecule type" value="Genomic_DNA"/>
</dbReference>
<evidence type="ECO:0000313" key="8">
    <source>
        <dbReference type="Proteomes" id="UP000009026"/>
    </source>
</evidence>
<evidence type="ECO:0000256" key="4">
    <source>
        <dbReference type="ARBA" id="ARBA00022825"/>
    </source>
</evidence>
<dbReference type="STRING" id="1297742.A176_003310"/>
<dbReference type="Pfam" id="PF00082">
    <property type="entry name" value="Peptidase_S8"/>
    <property type="match status" value="1"/>
</dbReference>
<dbReference type="InterPro" id="IPR050131">
    <property type="entry name" value="Peptidase_S8_subtilisin-like"/>
</dbReference>
<dbReference type="SUPFAM" id="SSF52743">
    <property type="entry name" value="Subtilisin-like"/>
    <property type="match status" value="1"/>
</dbReference>
<sequence length="540" mass="58256">MFDPNPFESPKLRTIDVILEEGCGACDLEKAVAELVGAEPWDIRPVPLEPSGREFDLIPQAPVSPERAWELTYALQKRPCVKDADPNFEAIYAEEDVALNEMTSSVPPSTKMRLETPRSGEFTEDDCDWSVRFVKAQDAWDLPDSIGRQGDGIRIGHPDSGYQAHAELGPNFNPALGWDFVDNDSTTENAGGGHGLSTASVISSPHDFATASTGDAPQRFVAGIAPKAEIIPLRVAKPTGFIPAPVLFNVGVDRLRDAIWFAIHRQVHVISISLGWIPNAGLHRAIQHAVRENIIVIAAAGNYTGPIVVWPAAYDEVVAMAACNARATPWTYSARGSAVDATGPGENVWTAQPENKVAKSSGTSHATATVAGIAALWLAHHGRDNLLARYQGGPPLAQVFRHVLRATCDSWPASKESWGAGLVNAKACLQHRLPAVSELAPLGTKDSGKKAADALTDTFSDLPKPVVQNRLAMTLGVDEQKAARIDAEYGRELRFWALTQPAFRHALQDEAPPTLRLNASRSMEEAALPPFSPSLKAVLR</sequence>
<keyword evidence="2 5" id="KW-0645">Protease</keyword>
<evidence type="ECO:0000256" key="1">
    <source>
        <dbReference type="ARBA" id="ARBA00011073"/>
    </source>
</evidence>
<dbReference type="PANTHER" id="PTHR43806">
    <property type="entry name" value="PEPTIDASE S8"/>
    <property type="match status" value="1"/>
</dbReference>
<evidence type="ECO:0000313" key="7">
    <source>
        <dbReference type="EMBL" id="AKQ66398.1"/>
    </source>
</evidence>
<dbReference type="InterPro" id="IPR036852">
    <property type="entry name" value="Peptidase_S8/S53_dom_sf"/>
</dbReference>
<evidence type="ECO:0000256" key="3">
    <source>
        <dbReference type="ARBA" id="ARBA00022801"/>
    </source>
</evidence>
<gene>
    <name evidence="7" type="ORF">A176_003310</name>
</gene>
<dbReference type="PATRIC" id="fig|1297742.4.peg.3338"/>
<dbReference type="PROSITE" id="PS51892">
    <property type="entry name" value="SUBTILASE"/>
    <property type="match status" value="1"/>
</dbReference>
<dbReference type="GO" id="GO:0006508">
    <property type="term" value="P:proteolysis"/>
    <property type="evidence" value="ECO:0007669"/>
    <property type="project" value="UniProtKB-KW"/>
</dbReference>
<feature type="domain" description="Peptidase S8/S53" evidence="6">
    <location>
        <begin position="150"/>
        <end position="381"/>
    </location>
</feature>
<dbReference type="GO" id="GO:0004252">
    <property type="term" value="F:serine-type endopeptidase activity"/>
    <property type="evidence" value="ECO:0007669"/>
    <property type="project" value="UniProtKB-UniRule"/>
</dbReference>
<comment type="similarity">
    <text evidence="1 5">Belongs to the peptidase S8 family.</text>
</comment>
<evidence type="ECO:0000259" key="6">
    <source>
        <dbReference type="Pfam" id="PF00082"/>
    </source>
</evidence>
<name>A0A0H4WXQ9_9BACT</name>
<evidence type="ECO:0000256" key="5">
    <source>
        <dbReference type="PROSITE-ProRule" id="PRU01240"/>
    </source>
</evidence>
<reference evidence="7 8" key="1">
    <citation type="journal article" date="2016" name="PLoS ONE">
        <title>Complete Genome Sequence and Comparative Genomics of a Novel Myxobacterium Myxococcus hansupus.</title>
        <authorList>
            <person name="Sharma G."/>
            <person name="Narwani T."/>
            <person name="Subramanian S."/>
        </authorList>
    </citation>
    <scope>NUCLEOTIDE SEQUENCE [LARGE SCALE GENOMIC DNA]</scope>
    <source>
        <strain evidence="8">mixupus</strain>
    </source>
</reference>
<feature type="active site" description="Charge relay system" evidence="5">
    <location>
        <position position="159"/>
    </location>
</feature>
<keyword evidence="4 5" id="KW-0720">Serine protease</keyword>
<evidence type="ECO:0000256" key="2">
    <source>
        <dbReference type="ARBA" id="ARBA00022670"/>
    </source>
</evidence>
<dbReference type="KEGG" id="mym:A176_003310"/>
<dbReference type="Gene3D" id="3.40.50.200">
    <property type="entry name" value="Peptidase S8/S53 domain"/>
    <property type="match status" value="1"/>
</dbReference>
<protein>
    <submittedName>
        <fullName evidence="7">Subtilisin</fullName>
    </submittedName>
</protein>
<accession>A0A0H4WXQ9</accession>
<keyword evidence="3 5" id="KW-0378">Hydrolase</keyword>
<dbReference type="InterPro" id="IPR000209">
    <property type="entry name" value="Peptidase_S8/S53_dom"/>
</dbReference>
<organism evidence="7 8">
    <name type="scientific">Pseudomyxococcus hansupus</name>
    <dbReference type="NCBI Taxonomy" id="1297742"/>
    <lineage>
        <taxon>Bacteria</taxon>
        <taxon>Pseudomonadati</taxon>
        <taxon>Myxococcota</taxon>
        <taxon>Myxococcia</taxon>
        <taxon>Myxococcales</taxon>
        <taxon>Cystobacterineae</taxon>
        <taxon>Myxococcaceae</taxon>
        <taxon>Pseudomyxococcus</taxon>
    </lineage>
</organism>
<dbReference type="AlphaFoldDB" id="A0A0H4WXQ9"/>
<dbReference type="PANTHER" id="PTHR43806:SF11">
    <property type="entry name" value="CEREVISIN-RELATED"/>
    <property type="match status" value="1"/>
</dbReference>
<dbReference type="OrthoDB" id="500593at2"/>
<proteinExistence type="inferred from homology"/>
<feature type="active site" description="Charge relay system" evidence="5">
    <location>
        <position position="194"/>
    </location>
</feature>